<evidence type="ECO:0000313" key="3">
    <source>
        <dbReference type="Proteomes" id="UP001595528"/>
    </source>
</evidence>
<dbReference type="EC" id="2.1.1.-" evidence="2"/>
<sequence>MTANAHPAPAPADPTLSDGQVQPGWLRRDRCPVCDAPASGASPAMRSDPPAETLPAEAHGRFLSGYGSGRVFFTYHRCGGCGALFCPTYYTPEQLDRLYGRQQENMADVPLPARTATQRHYAELLAGTTEVAGDYLELGADIGLFAEACAARMALGRMYLVEPNLEVHDELRRRLAGRDLVLGTGSAAEMGIPPGSLGLAVMIHVADHLLDPALLLAELRRMLRPGGVLFLVVHNVDSALARLLGKRFPPFTLQHPQLYGPRTIGTLLRRCGFEVLRTARTKNHFPVMHLARAGFQVAGLGAIAPGFDLPWTPGLRLGNIAVIARKPLSDAG</sequence>
<keyword evidence="2" id="KW-0808">Transferase</keyword>
<dbReference type="SUPFAM" id="SSF53335">
    <property type="entry name" value="S-adenosyl-L-methionine-dependent methyltransferases"/>
    <property type="match status" value="1"/>
</dbReference>
<protein>
    <submittedName>
        <fullName evidence="2">Class I SAM-dependent methyltransferase</fullName>
        <ecNumber evidence="2">2.1.1.-</ecNumber>
    </submittedName>
</protein>
<evidence type="ECO:0000313" key="2">
    <source>
        <dbReference type="EMBL" id="MFC3227189.1"/>
    </source>
</evidence>
<dbReference type="CDD" id="cd02440">
    <property type="entry name" value="AdoMet_MTases"/>
    <property type="match status" value="1"/>
</dbReference>
<accession>A0ABV7KYH8</accession>
<dbReference type="Gene3D" id="3.40.50.150">
    <property type="entry name" value="Vaccinia Virus protein VP39"/>
    <property type="match status" value="1"/>
</dbReference>
<name>A0ABV7KYH8_9PROT</name>
<dbReference type="Pfam" id="PF13489">
    <property type="entry name" value="Methyltransf_23"/>
    <property type="match status" value="1"/>
</dbReference>
<dbReference type="Proteomes" id="UP001595528">
    <property type="component" value="Unassembled WGS sequence"/>
</dbReference>
<dbReference type="InterPro" id="IPR029063">
    <property type="entry name" value="SAM-dependent_MTases_sf"/>
</dbReference>
<comment type="caution">
    <text evidence="2">The sequence shown here is derived from an EMBL/GenBank/DDBJ whole genome shotgun (WGS) entry which is preliminary data.</text>
</comment>
<feature type="region of interest" description="Disordered" evidence="1">
    <location>
        <begin position="1"/>
        <end position="22"/>
    </location>
</feature>
<evidence type="ECO:0000256" key="1">
    <source>
        <dbReference type="SAM" id="MobiDB-lite"/>
    </source>
</evidence>
<organism evidence="2 3">
    <name type="scientific">Marinibaculum pumilum</name>
    <dbReference type="NCBI Taxonomy" id="1766165"/>
    <lineage>
        <taxon>Bacteria</taxon>
        <taxon>Pseudomonadati</taxon>
        <taxon>Pseudomonadota</taxon>
        <taxon>Alphaproteobacteria</taxon>
        <taxon>Rhodospirillales</taxon>
        <taxon>Rhodospirillaceae</taxon>
        <taxon>Marinibaculum</taxon>
    </lineage>
</organism>
<dbReference type="GO" id="GO:0008168">
    <property type="term" value="F:methyltransferase activity"/>
    <property type="evidence" value="ECO:0007669"/>
    <property type="project" value="UniProtKB-KW"/>
</dbReference>
<gene>
    <name evidence="2" type="ORF">ACFOGJ_08115</name>
</gene>
<proteinExistence type="predicted"/>
<reference evidence="3" key="1">
    <citation type="journal article" date="2019" name="Int. J. Syst. Evol. Microbiol.">
        <title>The Global Catalogue of Microorganisms (GCM) 10K type strain sequencing project: providing services to taxonomists for standard genome sequencing and annotation.</title>
        <authorList>
            <consortium name="The Broad Institute Genomics Platform"/>
            <consortium name="The Broad Institute Genome Sequencing Center for Infectious Disease"/>
            <person name="Wu L."/>
            <person name="Ma J."/>
        </authorList>
    </citation>
    <scope>NUCLEOTIDE SEQUENCE [LARGE SCALE GENOMIC DNA]</scope>
    <source>
        <strain evidence="3">KCTC 42964</strain>
    </source>
</reference>
<dbReference type="GO" id="GO:0032259">
    <property type="term" value="P:methylation"/>
    <property type="evidence" value="ECO:0007669"/>
    <property type="project" value="UniProtKB-KW"/>
</dbReference>
<keyword evidence="3" id="KW-1185">Reference proteome</keyword>
<dbReference type="RefSeq" id="WP_379899350.1">
    <property type="nucleotide sequence ID" value="NZ_JBHRTR010000020.1"/>
</dbReference>
<dbReference type="EMBL" id="JBHRTR010000020">
    <property type="protein sequence ID" value="MFC3227189.1"/>
    <property type="molecule type" value="Genomic_DNA"/>
</dbReference>
<keyword evidence="2" id="KW-0489">Methyltransferase</keyword>